<evidence type="ECO:0000313" key="3">
    <source>
        <dbReference type="EMBL" id="RAL58513.1"/>
    </source>
</evidence>
<feature type="compositionally biased region" description="Polar residues" evidence="1">
    <location>
        <begin position="725"/>
        <end position="746"/>
    </location>
</feature>
<evidence type="ECO:0000313" key="4">
    <source>
        <dbReference type="Proteomes" id="UP000249056"/>
    </source>
</evidence>
<dbReference type="EMBL" id="QKRW01000079">
    <property type="protein sequence ID" value="RAL58513.1"/>
    <property type="molecule type" value="Genomic_DNA"/>
</dbReference>
<dbReference type="AlphaFoldDB" id="A0A395IGQ0"/>
<sequence>MAFPLSSTPILSSRPGIAEQDGKIYGATSVNEEHISTDDAPPSIQENWPLGLETNTHRRNKSSTNMSSTNDMGIRKWDGKARKSTAWDGLRRDPELWYPEGDCLVYLYGRGQSMRGPAFRIPLISLIEAKCQPLLETFMPKGSKVLEINEILGEYFSGASNTDFVKLYMPAPVKAERREAFLYHTATRNFFAWVCQKSLVGQDLGSALVALLNSMSQFRSNDANNVDDIVTYIDGEGYSDLRNTPDHALGLMHFAEHFHFKDMWIDALAHSAGMCEKLHNSPGFKALSRQDRAFISRARLEMDLRLDTCGRMLSDFLSEELSDEYLQLGPAAEAHLENLENFCRSIMPQSLFLSAMRSEFQKLYDFLVDSSEITMEYANNNGEGLDVLCALTSFDDRYKIESLPHALPLLPFTRPSLSKRLTFTGKVFPKSDKSRPDPRLASMTTLDKATNHQQQQLTDCALVRAYRGFEKKCTTPASSKTTTVDNVSQAEGRKIRWMLIYSTLQILIQATKVPHQVRVTQNVPYNICVRTEECPPWNDRRSCYNLIRSLSPSALENQDYRDSLIRSNPVHVGQTPIDVIADFDEYLARRGQRVVSQRKENVTLSIKDMIAKANAGGALPIMPELQHPSPRRNTHHEILIEGYGSGFENHCTDHSMRAHTKEDFSMKGFTKEDYSTREIIREEQTLHRKPSSSSMTSSNDVPSQWSDSSHDTDGTSFESSDADSPRTSGSFTNDNRRGSISSTYSDTDFPRSTLRIRTIKTP</sequence>
<proteinExistence type="predicted"/>
<evidence type="ECO:0000259" key="2">
    <source>
        <dbReference type="Pfam" id="PF26013"/>
    </source>
</evidence>
<comment type="caution">
    <text evidence="3">The sequence shown here is derived from an EMBL/GenBank/DDBJ whole genome shotgun (WGS) entry which is preliminary data.</text>
</comment>
<feature type="compositionally biased region" description="Polar residues" evidence="1">
    <location>
        <begin position="62"/>
        <end position="71"/>
    </location>
</feature>
<feature type="compositionally biased region" description="Polar residues" evidence="1">
    <location>
        <begin position="691"/>
        <end position="707"/>
    </location>
</feature>
<organism evidence="3 4">
    <name type="scientific">Monilinia fructigena</name>
    <dbReference type="NCBI Taxonomy" id="38457"/>
    <lineage>
        <taxon>Eukaryota</taxon>
        <taxon>Fungi</taxon>
        <taxon>Dikarya</taxon>
        <taxon>Ascomycota</taxon>
        <taxon>Pezizomycotina</taxon>
        <taxon>Leotiomycetes</taxon>
        <taxon>Helotiales</taxon>
        <taxon>Sclerotiniaceae</taxon>
        <taxon>Monilinia</taxon>
    </lineage>
</organism>
<dbReference type="Proteomes" id="UP000249056">
    <property type="component" value="Unassembled WGS sequence"/>
</dbReference>
<dbReference type="InterPro" id="IPR058317">
    <property type="entry name" value="DUF8004"/>
</dbReference>
<dbReference type="PANTHER" id="PTHR39601">
    <property type="entry name" value="CHORIOGENIN HMINOR"/>
    <property type="match status" value="1"/>
</dbReference>
<keyword evidence="4" id="KW-1185">Reference proteome</keyword>
<feature type="domain" description="DUF8004" evidence="2">
    <location>
        <begin position="227"/>
        <end position="317"/>
    </location>
</feature>
<evidence type="ECO:0000256" key="1">
    <source>
        <dbReference type="SAM" id="MobiDB-lite"/>
    </source>
</evidence>
<feature type="compositionally biased region" description="Basic and acidic residues" evidence="1">
    <location>
        <begin position="675"/>
        <end position="686"/>
    </location>
</feature>
<reference evidence="3 4" key="1">
    <citation type="submission" date="2018-06" db="EMBL/GenBank/DDBJ databases">
        <title>Genome Sequence of the Brown Rot Fungal Pathogen Monilinia fructigena.</title>
        <authorList>
            <person name="Landi L."/>
            <person name="De Miccolis Angelini R.M."/>
            <person name="Pollastro S."/>
            <person name="Abate D."/>
            <person name="Faretra F."/>
            <person name="Romanazzi G."/>
        </authorList>
    </citation>
    <scope>NUCLEOTIDE SEQUENCE [LARGE SCALE GENOMIC DNA]</scope>
    <source>
        <strain evidence="3 4">Mfrg269</strain>
    </source>
</reference>
<dbReference type="OrthoDB" id="4114825at2759"/>
<feature type="region of interest" description="Disordered" evidence="1">
    <location>
        <begin position="54"/>
        <end position="74"/>
    </location>
</feature>
<gene>
    <name evidence="3" type="ORF">DID88_004017</name>
</gene>
<protein>
    <recommendedName>
        <fullName evidence="2">DUF8004 domain-containing protein</fullName>
    </recommendedName>
</protein>
<dbReference type="Pfam" id="PF26013">
    <property type="entry name" value="DUF8004"/>
    <property type="match status" value="1"/>
</dbReference>
<feature type="region of interest" description="Disordered" evidence="1">
    <location>
        <begin position="675"/>
        <end position="762"/>
    </location>
</feature>
<dbReference type="PANTHER" id="PTHR39601:SF1">
    <property type="entry name" value="CHORIOGENIN HMINOR"/>
    <property type="match status" value="1"/>
</dbReference>
<name>A0A395IGQ0_9HELO</name>
<accession>A0A395IGQ0</accession>